<dbReference type="AlphaFoldDB" id="A0A7W6G726"/>
<feature type="domain" description="HTH cro/C1-type" evidence="2">
    <location>
        <begin position="21"/>
        <end position="69"/>
    </location>
</feature>
<organism evidence="3 4">
    <name type="scientific">Novosphingobium sediminicola</name>
    <dbReference type="NCBI Taxonomy" id="563162"/>
    <lineage>
        <taxon>Bacteria</taxon>
        <taxon>Pseudomonadati</taxon>
        <taxon>Pseudomonadota</taxon>
        <taxon>Alphaproteobacteria</taxon>
        <taxon>Sphingomonadales</taxon>
        <taxon>Sphingomonadaceae</taxon>
        <taxon>Novosphingobium</taxon>
    </lineage>
</organism>
<dbReference type="PANTHER" id="PTHR36924">
    <property type="entry name" value="ANTITOXIN HIGA-1"/>
    <property type="match status" value="1"/>
</dbReference>
<name>A0A7W6G726_9SPHN</name>
<dbReference type="SMART" id="SM00530">
    <property type="entry name" value="HTH_XRE"/>
    <property type="match status" value="1"/>
</dbReference>
<evidence type="ECO:0000259" key="2">
    <source>
        <dbReference type="PROSITE" id="PS50943"/>
    </source>
</evidence>
<protein>
    <submittedName>
        <fullName evidence="3">Addiction module HigA family antidote</fullName>
    </submittedName>
</protein>
<comment type="caution">
    <text evidence="3">The sequence shown here is derived from an EMBL/GenBank/DDBJ whole genome shotgun (WGS) entry which is preliminary data.</text>
</comment>
<sequence length="95" mass="10605">MTMLQVPVHPGEILRHEFLDELGISAGSLAKRLNVPRTRIERLCAGETSMTVDTAKRLAAVFSMTPEFWLNLQTHYDLLMTKVEGIEAIEPLIAA</sequence>
<keyword evidence="1" id="KW-0238">DNA-binding</keyword>
<dbReference type="InterPro" id="IPR001387">
    <property type="entry name" value="Cro/C1-type_HTH"/>
</dbReference>
<evidence type="ECO:0000313" key="4">
    <source>
        <dbReference type="Proteomes" id="UP000548867"/>
    </source>
</evidence>
<dbReference type="RefSeq" id="WP_183626640.1">
    <property type="nucleotide sequence ID" value="NZ_JACIDX010000010.1"/>
</dbReference>
<dbReference type="NCBIfam" id="TIGR02607">
    <property type="entry name" value="antidote_HigA"/>
    <property type="match status" value="1"/>
</dbReference>
<dbReference type="EMBL" id="JACIDX010000010">
    <property type="protein sequence ID" value="MBB3955933.1"/>
    <property type="molecule type" value="Genomic_DNA"/>
</dbReference>
<keyword evidence="4" id="KW-1185">Reference proteome</keyword>
<reference evidence="3 4" key="1">
    <citation type="submission" date="2020-08" db="EMBL/GenBank/DDBJ databases">
        <title>Genomic Encyclopedia of Type Strains, Phase IV (KMG-IV): sequencing the most valuable type-strain genomes for metagenomic binning, comparative biology and taxonomic classification.</title>
        <authorList>
            <person name="Goeker M."/>
        </authorList>
    </citation>
    <scope>NUCLEOTIDE SEQUENCE [LARGE SCALE GENOMIC DNA]</scope>
    <source>
        <strain evidence="3 4">DSM 27057</strain>
    </source>
</reference>
<evidence type="ECO:0000313" key="3">
    <source>
        <dbReference type="EMBL" id="MBB3955933.1"/>
    </source>
</evidence>
<dbReference type="PANTHER" id="PTHR36924:SF1">
    <property type="entry name" value="ANTITOXIN HIGA-1"/>
    <property type="match status" value="1"/>
</dbReference>
<dbReference type="CDD" id="cd00093">
    <property type="entry name" value="HTH_XRE"/>
    <property type="match status" value="1"/>
</dbReference>
<dbReference type="InterPro" id="IPR013430">
    <property type="entry name" value="Toxin_antidote_HigA"/>
</dbReference>
<dbReference type="Proteomes" id="UP000548867">
    <property type="component" value="Unassembled WGS sequence"/>
</dbReference>
<dbReference type="Gene3D" id="1.10.260.40">
    <property type="entry name" value="lambda repressor-like DNA-binding domains"/>
    <property type="match status" value="1"/>
</dbReference>
<dbReference type="GO" id="GO:0003677">
    <property type="term" value="F:DNA binding"/>
    <property type="evidence" value="ECO:0007669"/>
    <property type="project" value="UniProtKB-KW"/>
</dbReference>
<dbReference type="PROSITE" id="PS50943">
    <property type="entry name" value="HTH_CROC1"/>
    <property type="match status" value="1"/>
</dbReference>
<accession>A0A7W6G726</accession>
<dbReference type="SUPFAM" id="SSF47413">
    <property type="entry name" value="lambda repressor-like DNA-binding domains"/>
    <property type="match status" value="1"/>
</dbReference>
<evidence type="ECO:0000256" key="1">
    <source>
        <dbReference type="ARBA" id="ARBA00023125"/>
    </source>
</evidence>
<gene>
    <name evidence="3" type="ORF">GGR38_002889</name>
</gene>
<proteinExistence type="predicted"/>
<dbReference type="InterPro" id="IPR010982">
    <property type="entry name" value="Lambda_DNA-bd_dom_sf"/>
</dbReference>
<dbReference type="Pfam" id="PF01381">
    <property type="entry name" value="HTH_3"/>
    <property type="match status" value="1"/>
</dbReference>